<proteinExistence type="predicted"/>
<evidence type="ECO:0000259" key="6">
    <source>
        <dbReference type="Pfam" id="PF17913"/>
    </source>
</evidence>
<dbReference type="Pfam" id="PF08645">
    <property type="entry name" value="PNK3P"/>
    <property type="match status" value="1"/>
</dbReference>
<accession>A0A5N5T6D7</accession>
<dbReference type="SUPFAM" id="SSF56784">
    <property type="entry name" value="HAD-like"/>
    <property type="match status" value="1"/>
</dbReference>
<dbReference type="InterPro" id="IPR006549">
    <property type="entry name" value="HAD-SF_hydro_IIIA"/>
</dbReference>
<comment type="caution">
    <text evidence="7">The sequence shown here is derived from an EMBL/GenBank/DDBJ whole genome shotgun (WGS) entry which is preliminary data.</text>
</comment>
<keyword evidence="4" id="KW-0234">DNA repair</keyword>
<dbReference type="Proteomes" id="UP000326759">
    <property type="component" value="Unassembled WGS sequence"/>
</dbReference>
<evidence type="ECO:0000313" key="7">
    <source>
        <dbReference type="EMBL" id="KAB7501588.1"/>
    </source>
</evidence>
<dbReference type="CDD" id="cd01625">
    <property type="entry name" value="HAD_PNP"/>
    <property type="match status" value="1"/>
</dbReference>
<evidence type="ECO:0000256" key="2">
    <source>
        <dbReference type="ARBA" id="ARBA00022763"/>
    </source>
</evidence>
<keyword evidence="5" id="KW-0539">Nucleus</keyword>
<dbReference type="SUPFAM" id="SSF49879">
    <property type="entry name" value="SMAD/FHA domain"/>
    <property type="match status" value="1"/>
</dbReference>
<dbReference type="NCBIfam" id="TIGR01662">
    <property type="entry name" value="HAD-SF-IIIA"/>
    <property type="match status" value="1"/>
</dbReference>
<sequence length="415" mass="46517">MAKRCFIKCINKIAAHDPILLEDKISHILGRSKITKIKTSKCSKEQVELTANYANFKVKYKHIGPNDGGYMGKAFLFGLHPHEIVFDPEPNESLSPVANAALKEVDNSETLTSDSCSDEKPVVASKRKLDTSSDNISKKLCTNSSDNTWENYNNELLVYNKRMKKCDKIAAYDLDGTLITTASGRVFPKDVNDWKILYTEVPGKLKQLYKDGYKIVIFTNQLGVSRGKISVKDIQSKIQNVINKLGVSAQALVSTGKGKYRKPFTGMWDFFLSECNEGLRVDKEESFYVGDAAGRPEISKKRKKDHSSADRLFAINIDIQFLTPEEHFLGKSPLPYNMPEFIPSSVDDTVSLYNPATTKVPKYPVEVAILVGYPGSGKSTFVEKHLLKLGYIQANRDQIGSWQKCVALMEKYTKV</sequence>
<dbReference type="GO" id="GO:0006281">
    <property type="term" value="P:DNA repair"/>
    <property type="evidence" value="ECO:0007669"/>
    <property type="project" value="UniProtKB-KW"/>
</dbReference>
<dbReference type="NCBIfam" id="TIGR01664">
    <property type="entry name" value="DNA-3'-Pase"/>
    <property type="match status" value="1"/>
</dbReference>
<protein>
    <submittedName>
        <fullName evidence="7">Bifunctional polynucleotide phosphatase/kinase</fullName>
    </submittedName>
</protein>
<organism evidence="7 8">
    <name type="scientific">Armadillidium nasatum</name>
    <dbReference type="NCBI Taxonomy" id="96803"/>
    <lineage>
        <taxon>Eukaryota</taxon>
        <taxon>Metazoa</taxon>
        <taxon>Ecdysozoa</taxon>
        <taxon>Arthropoda</taxon>
        <taxon>Crustacea</taxon>
        <taxon>Multicrustacea</taxon>
        <taxon>Malacostraca</taxon>
        <taxon>Eumalacostraca</taxon>
        <taxon>Peracarida</taxon>
        <taxon>Isopoda</taxon>
        <taxon>Oniscidea</taxon>
        <taxon>Crinocheta</taxon>
        <taxon>Armadillidiidae</taxon>
        <taxon>Armadillidium</taxon>
    </lineage>
</organism>
<dbReference type="InterPro" id="IPR041388">
    <property type="entry name" value="FHA_2"/>
</dbReference>
<evidence type="ECO:0000256" key="1">
    <source>
        <dbReference type="ARBA" id="ARBA00004123"/>
    </source>
</evidence>
<dbReference type="InterPro" id="IPR013954">
    <property type="entry name" value="PNK3P"/>
</dbReference>
<comment type="subcellular location">
    <subcellularLocation>
        <location evidence="1">Nucleus</location>
    </subcellularLocation>
</comment>
<dbReference type="GO" id="GO:0005634">
    <property type="term" value="C:nucleus"/>
    <property type="evidence" value="ECO:0007669"/>
    <property type="project" value="UniProtKB-SubCell"/>
</dbReference>
<dbReference type="Gene3D" id="2.60.200.20">
    <property type="match status" value="1"/>
</dbReference>
<keyword evidence="7" id="KW-0418">Kinase</keyword>
<dbReference type="InterPro" id="IPR023214">
    <property type="entry name" value="HAD_sf"/>
</dbReference>
<evidence type="ECO:0000313" key="8">
    <source>
        <dbReference type="Proteomes" id="UP000326759"/>
    </source>
</evidence>
<feature type="domain" description="PNK FHA" evidence="6">
    <location>
        <begin position="5"/>
        <end position="71"/>
    </location>
</feature>
<gene>
    <name evidence="7" type="primary">PNKP_0</name>
    <name evidence="7" type="ORF">Anas_12373</name>
</gene>
<name>A0A5N5T6D7_9CRUS</name>
<dbReference type="Pfam" id="PF17913">
    <property type="entry name" value="FHA_2"/>
    <property type="match status" value="1"/>
</dbReference>
<evidence type="ECO:0000256" key="3">
    <source>
        <dbReference type="ARBA" id="ARBA00022801"/>
    </source>
</evidence>
<dbReference type="OrthoDB" id="19045at2759"/>
<dbReference type="InterPro" id="IPR036412">
    <property type="entry name" value="HAD-like_sf"/>
</dbReference>
<keyword evidence="2" id="KW-0227">DNA damage</keyword>
<dbReference type="GO" id="GO:0003690">
    <property type="term" value="F:double-stranded DNA binding"/>
    <property type="evidence" value="ECO:0007669"/>
    <property type="project" value="TreeGrafter"/>
</dbReference>
<reference evidence="7 8" key="1">
    <citation type="journal article" date="2019" name="PLoS Biol.">
        <title>Sex chromosomes control vertical transmission of feminizing Wolbachia symbionts in an isopod.</title>
        <authorList>
            <person name="Becking T."/>
            <person name="Chebbi M.A."/>
            <person name="Giraud I."/>
            <person name="Moumen B."/>
            <person name="Laverre T."/>
            <person name="Caubet Y."/>
            <person name="Peccoud J."/>
            <person name="Gilbert C."/>
            <person name="Cordaux R."/>
        </authorList>
    </citation>
    <scope>NUCLEOTIDE SEQUENCE [LARGE SCALE GENOMIC DNA]</scope>
    <source>
        <strain evidence="7">ANa2</strain>
        <tissue evidence="7">Whole body excluding digestive tract and cuticle</tissue>
    </source>
</reference>
<dbReference type="InterPro" id="IPR008984">
    <property type="entry name" value="SMAD_FHA_dom_sf"/>
</dbReference>
<dbReference type="GO" id="GO:0046404">
    <property type="term" value="F:ATP-dependent polydeoxyribonucleotide 5'-hydroxyl-kinase activity"/>
    <property type="evidence" value="ECO:0007669"/>
    <property type="project" value="TreeGrafter"/>
</dbReference>
<dbReference type="FunFam" id="3.40.50.1000:FF:000078">
    <property type="entry name" value="Bifunctional polynucleotide phosphatase/kinase"/>
    <property type="match status" value="1"/>
</dbReference>
<keyword evidence="7" id="KW-0808">Transferase</keyword>
<dbReference type="Gene3D" id="3.40.50.300">
    <property type="entry name" value="P-loop containing nucleotide triphosphate hydrolases"/>
    <property type="match status" value="1"/>
</dbReference>
<keyword evidence="3" id="KW-0378">Hydrolase</keyword>
<dbReference type="PANTHER" id="PTHR12083:SF9">
    <property type="entry name" value="BIFUNCTIONAL POLYNUCLEOTIDE PHOSPHATASE_KINASE"/>
    <property type="match status" value="1"/>
</dbReference>
<dbReference type="Gene3D" id="3.40.50.1000">
    <property type="entry name" value="HAD superfamily/HAD-like"/>
    <property type="match status" value="1"/>
</dbReference>
<dbReference type="InterPro" id="IPR006551">
    <property type="entry name" value="Polynucleotide_phosphatase"/>
</dbReference>
<dbReference type="GO" id="GO:0046403">
    <property type="term" value="F:polynucleotide 3'-phosphatase activity"/>
    <property type="evidence" value="ECO:0007669"/>
    <property type="project" value="TreeGrafter"/>
</dbReference>
<evidence type="ECO:0000256" key="5">
    <source>
        <dbReference type="ARBA" id="ARBA00023242"/>
    </source>
</evidence>
<dbReference type="AlphaFoldDB" id="A0A5N5T6D7"/>
<keyword evidence="8" id="KW-1185">Reference proteome</keyword>
<dbReference type="SUPFAM" id="SSF52540">
    <property type="entry name" value="P-loop containing nucleoside triphosphate hydrolases"/>
    <property type="match status" value="1"/>
</dbReference>
<evidence type="ECO:0000256" key="4">
    <source>
        <dbReference type="ARBA" id="ARBA00023204"/>
    </source>
</evidence>
<dbReference type="InterPro" id="IPR027417">
    <property type="entry name" value="P-loop_NTPase"/>
</dbReference>
<dbReference type="PANTHER" id="PTHR12083">
    <property type="entry name" value="BIFUNCTIONAL POLYNUCLEOTIDE PHOSPHATASE/KINASE"/>
    <property type="match status" value="1"/>
</dbReference>
<dbReference type="EMBL" id="SEYY01010167">
    <property type="protein sequence ID" value="KAB7501588.1"/>
    <property type="molecule type" value="Genomic_DNA"/>
</dbReference>